<dbReference type="AlphaFoldDB" id="A0A2A6CQQ9"/>
<evidence type="ECO:0000256" key="4">
    <source>
        <dbReference type="ARBA" id="ARBA00022989"/>
    </source>
</evidence>
<gene>
    <name evidence="6" type="primary">WBGene00284164</name>
</gene>
<keyword evidence="5" id="KW-0472">Membrane</keyword>
<comment type="similarity">
    <text evidence="2">Belongs to the nematode receptor-like protein srd family.</text>
</comment>
<sequence length="263" mass="29392">MCAAAMDARAPPREWPTCMNASLKYLEVCPPSWKSTFASNTVSVTSAISCVVSDVPLQITTDGIRKYENSFQCEKRSFYLAVESLNEAAENPHTAASSSNFISEMEQMPQVHDITHVFIVSFVSLVNVVTIVVIRLKTPSAMKEYAVLLLNTSIMEFLSVAYHLLVNGRLIFSLPALFCVSSGPCLRVSEHFCSQTTAFMHVVITPALANPILTPYFVRSYKTTHSPTYEVRADYVDDNDNWKSEEHTVHHMRALSHGVKLYD</sequence>
<dbReference type="InterPro" id="IPR050920">
    <property type="entry name" value="Nematode_rcpt-like_delta"/>
</dbReference>
<dbReference type="Proteomes" id="UP000005239">
    <property type="component" value="Unassembled WGS sequence"/>
</dbReference>
<dbReference type="Pfam" id="PF10317">
    <property type="entry name" value="7TM_GPCR_Srd"/>
    <property type="match status" value="1"/>
</dbReference>
<keyword evidence="4" id="KW-1133">Transmembrane helix</keyword>
<organism evidence="6 7">
    <name type="scientific">Pristionchus pacificus</name>
    <name type="common">Parasitic nematode worm</name>
    <dbReference type="NCBI Taxonomy" id="54126"/>
    <lineage>
        <taxon>Eukaryota</taxon>
        <taxon>Metazoa</taxon>
        <taxon>Ecdysozoa</taxon>
        <taxon>Nematoda</taxon>
        <taxon>Chromadorea</taxon>
        <taxon>Rhabditida</taxon>
        <taxon>Rhabditina</taxon>
        <taxon>Diplogasteromorpha</taxon>
        <taxon>Diplogasteroidea</taxon>
        <taxon>Neodiplogasteridae</taxon>
        <taxon>Pristionchus</taxon>
    </lineage>
</organism>
<evidence type="ECO:0000256" key="1">
    <source>
        <dbReference type="ARBA" id="ARBA00004141"/>
    </source>
</evidence>
<accession>A0A8R1Z2U3</accession>
<evidence type="ECO:0000313" key="6">
    <source>
        <dbReference type="EnsemblMetazoa" id="PPA45795.1"/>
    </source>
</evidence>
<evidence type="ECO:0000256" key="3">
    <source>
        <dbReference type="ARBA" id="ARBA00022692"/>
    </source>
</evidence>
<evidence type="ECO:0000313" key="7">
    <source>
        <dbReference type="Proteomes" id="UP000005239"/>
    </source>
</evidence>
<name>A0A2A6CQQ9_PRIPA</name>
<accession>A0A2A6CQQ9</accession>
<dbReference type="GO" id="GO:0016020">
    <property type="term" value="C:membrane"/>
    <property type="evidence" value="ECO:0007669"/>
    <property type="project" value="UniProtKB-SubCell"/>
</dbReference>
<dbReference type="PANTHER" id="PTHR22945:SF40">
    <property type="entry name" value="SERPENTINE RECEPTOR, CLASS D (DELTA)-RELATED"/>
    <property type="match status" value="1"/>
</dbReference>
<dbReference type="PANTHER" id="PTHR22945">
    <property type="entry name" value="SERPENTINE RECEPTOR, CLASS D DELTA"/>
    <property type="match status" value="1"/>
</dbReference>
<comment type="subcellular location">
    <subcellularLocation>
        <location evidence="1">Membrane</location>
        <topology evidence="1">Multi-pass membrane protein</topology>
    </subcellularLocation>
</comment>
<evidence type="ECO:0000256" key="2">
    <source>
        <dbReference type="ARBA" id="ARBA00009166"/>
    </source>
</evidence>
<keyword evidence="3" id="KW-0812">Transmembrane</keyword>
<dbReference type="InterPro" id="IPR019421">
    <property type="entry name" value="7TM_GPCR_serpentine_rcpt_Srd"/>
</dbReference>
<keyword evidence="7" id="KW-1185">Reference proteome</keyword>
<reference evidence="7" key="1">
    <citation type="journal article" date="2008" name="Nat. Genet.">
        <title>The Pristionchus pacificus genome provides a unique perspective on nematode lifestyle and parasitism.</title>
        <authorList>
            <person name="Dieterich C."/>
            <person name="Clifton S.W."/>
            <person name="Schuster L.N."/>
            <person name="Chinwalla A."/>
            <person name="Delehaunty K."/>
            <person name="Dinkelacker I."/>
            <person name="Fulton L."/>
            <person name="Fulton R."/>
            <person name="Godfrey J."/>
            <person name="Minx P."/>
            <person name="Mitreva M."/>
            <person name="Roeseler W."/>
            <person name="Tian H."/>
            <person name="Witte H."/>
            <person name="Yang S.P."/>
            <person name="Wilson R.K."/>
            <person name="Sommer R.J."/>
        </authorList>
    </citation>
    <scope>NUCLEOTIDE SEQUENCE [LARGE SCALE GENOMIC DNA]</scope>
    <source>
        <strain evidence="7">PS312</strain>
    </source>
</reference>
<proteinExistence type="inferred from homology"/>
<evidence type="ECO:0000256" key="5">
    <source>
        <dbReference type="ARBA" id="ARBA00023136"/>
    </source>
</evidence>
<reference evidence="6" key="2">
    <citation type="submission" date="2022-06" db="UniProtKB">
        <authorList>
            <consortium name="EnsemblMetazoa"/>
        </authorList>
    </citation>
    <scope>IDENTIFICATION</scope>
    <source>
        <strain evidence="6">PS312</strain>
    </source>
</reference>
<protein>
    <submittedName>
        <fullName evidence="6">G protein-coupled receptor</fullName>
    </submittedName>
</protein>
<dbReference type="EnsemblMetazoa" id="PPA45795.1">
    <property type="protein sequence ID" value="PPA45795.1"/>
    <property type="gene ID" value="WBGene00284164"/>
</dbReference>